<protein>
    <recommendedName>
        <fullName evidence="3 7">Uroporphyrinogen decarboxylase</fullName>
        <shortName evidence="7">UPD</shortName>
        <shortName evidence="7">URO-D</shortName>
        <ecNumber evidence="3 7">4.1.1.37</ecNumber>
    </recommendedName>
</protein>
<feature type="binding site" evidence="7">
    <location>
        <position position="440"/>
    </location>
    <ligand>
        <name>substrate</name>
    </ligand>
</feature>
<comment type="similarity">
    <text evidence="2 7 8">Belongs to the uroporphyrinogen decarboxylase family.</text>
</comment>
<comment type="caution">
    <text evidence="7">Lacks conserved residue(s) required for the propagation of feature annotation.</text>
</comment>
<accession>A0A8B3FR67</accession>
<dbReference type="PANTHER" id="PTHR21091">
    <property type="entry name" value="METHYLTETRAHYDROFOLATE:HOMOCYSTEINE METHYLTRANSFERASE RELATED"/>
    <property type="match status" value="1"/>
</dbReference>
<evidence type="ECO:0000259" key="11">
    <source>
        <dbReference type="PROSITE" id="PS00907"/>
    </source>
</evidence>
<dbReference type="CDD" id="cd06578">
    <property type="entry name" value="HemD"/>
    <property type="match status" value="1"/>
</dbReference>
<dbReference type="OrthoDB" id="9806656at2"/>
<comment type="subunit">
    <text evidence="7">Homodimer.</text>
</comment>
<dbReference type="InterPro" id="IPR036108">
    <property type="entry name" value="4pyrrol_syn_uPrphyn_synt_sf"/>
</dbReference>
<comment type="catalytic activity">
    <reaction evidence="7">
        <text>uroporphyrinogen III + 4 H(+) = coproporphyrinogen III + 4 CO2</text>
        <dbReference type="Rhea" id="RHEA:19865"/>
        <dbReference type="ChEBI" id="CHEBI:15378"/>
        <dbReference type="ChEBI" id="CHEBI:16526"/>
        <dbReference type="ChEBI" id="CHEBI:57308"/>
        <dbReference type="ChEBI" id="CHEBI:57309"/>
        <dbReference type="EC" id="4.1.1.37"/>
    </reaction>
</comment>
<name>A0A8B3FR67_9ACTN</name>
<comment type="subcellular location">
    <subcellularLocation>
        <location evidence="7">Cytoplasm</location>
    </subcellularLocation>
</comment>
<keyword evidence="4 7" id="KW-0210">Decarboxylase</keyword>
<feature type="site" description="Transition state stabilizer" evidence="7">
    <location>
        <position position="365"/>
    </location>
</feature>
<comment type="caution">
    <text evidence="12">The sequence shown here is derived from an EMBL/GenBank/DDBJ whole genome shotgun (WGS) entry which is preliminary data.</text>
</comment>
<dbReference type="GO" id="GO:0004853">
    <property type="term" value="F:uroporphyrinogen decarboxylase activity"/>
    <property type="evidence" value="ECO:0007669"/>
    <property type="project" value="UniProtKB-UniRule"/>
</dbReference>
<sequence>MSSPDRRPVLLIRPDGNERDAAALDAHGIASSIDPYLVNRACDDPMPARRLVGLLSAAGAQTALVITSPRTWGHLEAAAGAGPLERAVATALNQGLRVFATGRGTLDTLPEALADRAETAPTAKALVELLNDIVLPQIRALPMPVVEPLAILPGSRIARAELPEGLRAGGWRVMQLPVYTTDSRPEAPTSVGALARGAYSAVLLRSSSAARALARFAGPEGIGAGTRVIGAGPTTSATARELGLDVIECTSTAPAALAAELAGILGAPGAGAQGGGAAGDELGPEHPSRRPGVAAGPLLRAARGDRPERTPVWFMRQAGRSLPEYRAAREGTGMLESCLNPALAAELTLQPVRRYGVDAAIFYSDIMVPLKLAGVGVDIAPGVGPVLDRPVRTAADVDALPELGDEVLEPIREAVRLVTGELGDVPLIGFAGAPYTVASYLVEGAPSATHEHTRALMRARPEVFDRLLDWVARADIAFLRAQVLAGASAIQLFDSWAGRLSEADYLVHAQPASGRVLRAIGRLGVPRIHFGTGTAGLLRAMRDAGADVMGVAADLTLARANDLLGGGTVLQGNLDPALLSGPIEAIDAALGRILAEGRRAPAHIVNLAHGVPKDTNPQVLAHIVDVVHGAGAEKGE</sequence>
<evidence type="ECO:0000256" key="7">
    <source>
        <dbReference type="HAMAP-Rule" id="MF_00218"/>
    </source>
</evidence>
<dbReference type="Gene3D" id="3.20.20.210">
    <property type="match status" value="1"/>
</dbReference>
<evidence type="ECO:0000256" key="8">
    <source>
        <dbReference type="RuleBase" id="RU004169"/>
    </source>
</evidence>
<dbReference type="HAMAP" id="MF_00218">
    <property type="entry name" value="URO_D"/>
    <property type="match status" value="1"/>
</dbReference>
<dbReference type="InterPro" id="IPR003754">
    <property type="entry name" value="4pyrrol_synth_uPrphyn_synth"/>
</dbReference>
<feature type="binding site" evidence="7">
    <location>
        <position position="495"/>
    </location>
    <ligand>
        <name>substrate</name>
    </ligand>
</feature>
<dbReference type="SUPFAM" id="SSF51726">
    <property type="entry name" value="UROD/MetE-like"/>
    <property type="match status" value="1"/>
</dbReference>
<keyword evidence="6 7" id="KW-0627">Porphyrin biosynthesis</keyword>
<dbReference type="PANTHER" id="PTHR21091:SF169">
    <property type="entry name" value="UROPORPHYRINOGEN DECARBOXYLASE"/>
    <property type="match status" value="1"/>
</dbReference>
<dbReference type="Pfam" id="PF01208">
    <property type="entry name" value="URO-D"/>
    <property type="match status" value="1"/>
</dbReference>
<gene>
    <name evidence="7 12" type="primary">hemE</name>
    <name evidence="12" type="ORF">D7U36_04255</name>
</gene>
<evidence type="ECO:0000256" key="3">
    <source>
        <dbReference type="ARBA" id="ARBA00012288"/>
    </source>
</evidence>
<dbReference type="Proteomes" id="UP000279336">
    <property type="component" value="Unassembled WGS sequence"/>
</dbReference>
<feature type="binding site" evidence="7">
    <location>
        <begin position="316"/>
        <end position="320"/>
    </location>
    <ligand>
        <name>substrate</name>
    </ligand>
</feature>
<feature type="domain" description="Uroporphyrinogen decarboxylase (URO-D)" evidence="11">
    <location>
        <begin position="428"/>
        <end position="444"/>
    </location>
</feature>
<feature type="region of interest" description="Disordered" evidence="9">
    <location>
        <begin position="273"/>
        <end position="294"/>
    </location>
</feature>
<dbReference type="EMBL" id="RCIW01000005">
    <property type="protein sequence ID" value="RLP11335.1"/>
    <property type="molecule type" value="Genomic_DNA"/>
</dbReference>
<evidence type="ECO:0000259" key="10">
    <source>
        <dbReference type="PROSITE" id="PS00906"/>
    </source>
</evidence>
<dbReference type="CDD" id="cd00717">
    <property type="entry name" value="URO-D"/>
    <property type="match status" value="1"/>
</dbReference>
<evidence type="ECO:0000256" key="2">
    <source>
        <dbReference type="ARBA" id="ARBA00009935"/>
    </source>
</evidence>
<keyword evidence="5 7" id="KW-0456">Lyase</keyword>
<feature type="domain" description="Uroporphyrinogen decarboxylase (URO-D)" evidence="10">
    <location>
        <begin position="311"/>
        <end position="320"/>
    </location>
</feature>
<dbReference type="InterPro" id="IPR038071">
    <property type="entry name" value="UROD/MetE-like_sf"/>
</dbReference>
<comment type="pathway">
    <text evidence="1 7">Porphyrin-containing compound metabolism; protoporphyrin-IX biosynthesis; coproporphyrinogen-III from 5-aminolevulinate: step 4/4.</text>
</comment>
<dbReference type="Gene3D" id="3.40.50.10090">
    <property type="match status" value="2"/>
</dbReference>
<dbReference type="GO" id="GO:0004852">
    <property type="term" value="F:uroporphyrinogen-III synthase activity"/>
    <property type="evidence" value="ECO:0007669"/>
    <property type="project" value="InterPro"/>
</dbReference>
<dbReference type="GO" id="GO:0006782">
    <property type="term" value="P:protoporphyrinogen IX biosynthetic process"/>
    <property type="evidence" value="ECO:0007669"/>
    <property type="project" value="UniProtKB-UniRule"/>
</dbReference>
<dbReference type="GO" id="GO:0005829">
    <property type="term" value="C:cytosol"/>
    <property type="evidence" value="ECO:0007669"/>
    <property type="project" value="TreeGrafter"/>
</dbReference>
<evidence type="ECO:0000256" key="1">
    <source>
        <dbReference type="ARBA" id="ARBA00004804"/>
    </source>
</evidence>
<feature type="binding site" evidence="7">
    <location>
        <position position="365"/>
    </location>
    <ligand>
        <name>substrate</name>
    </ligand>
</feature>
<organism evidence="12 13">
    <name type="scientific">Propionibacterium australiense</name>
    <dbReference type="NCBI Taxonomy" id="119981"/>
    <lineage>
        <taxon>Bacteria</taxon>
        <taxon>Bacillati</taxon>
        <taxon>Actinomycetota</taxon>
        <taxon>Actinomycetes</taxon>
        <taxon>Propionibacteriales</taxon>
        <taxon>Propionibacteriaceae</taxon>
        <taxon>Propionibacterium</taxon>
    </lineage>
</organism>
<evidence type="ECO:0000256" key="9">
    <source>
        <dbReference type="SAM" id="MobiDB-lite"/>
    </source>
</evidence>
<keyword evidence="7" id="KW-0963">Cytoplasm</keyword>
<evidence type="ECO:0000256" key="4">
    <source>
        <dbReference type="ARBA" id="ARBA00022793"/>
    </source>
</evidence>
<dbReference type="EC" id="4.1.1.37" evidence="3 7"/>
<proteinExistence type="inferred from homology"/>
<evidence type="ECO:0000256" key="5">
    <source>
        <dbReference type="ARBA" id="ARBA00023239"/>
    </source>
</evidence>
<evidence type="ECO:0000313" key="12">
    <source>
        <dbReference type="EMBL" id="RLP11335.1"/>
    </source>
</evidence>
<reference evidence="12 13" key="1">
    <citation type="submission" date="2018-10" db="EMBL/GenBank/DDBJ databases">
        <title>Propionibacterium australiense Genome Sequencing and Assembly.</title>
        <authorList>
            <person name="Bernier A.-M."/>
            <person name="Bernard K."/>
        </authorList>
    </citation>
    <scope>NUCLEOTIDE SEQUENCE [LARGE SCALE GENOMIC DNA]</scope>
    <source>
        <strain evidence="12 13">NML98A078</strain>
    </source>
</reference>
<dbReference type="Pfam" id="PF02602">
    <property type="entry name" value="HEM4"/>
    <property type="match status" value="1"/>
</dbReference>
<dbReference type="SUPFAM" id="SSF69618">
    <property type="entry name" value="HemD-like"/>
    <property type="match status" value="1"/>
</dbReference>
<dbReference type="InterPro" id="IPR000257">
    <property type="entry name" value="Uroporphyrinogen_deCOase"/>
</dbReference>
<dbReference type="NCBIfam" id="TIGR01464">
    <property type="entry name" value="hemE"/>
    <property type="match status" value="1"/>
</dbReference>
<comment type="function">
    <text evidence="7">Catalyzes the decarboxylation of four acetate groups of uroporphyrinogen-III to yield coproporphyrinogen-III.</text>
</comment>
<dbReference type="InterPro" id="IPR006361">
    <property type="entry name" value="Uroporphyrinogen_deCO2ase_HemE"/>
</dbReference>
<feature type="binding site" evidence="7">
    <location>
        <position position="609"/>
    </location>
    <ligand>
        <name>substrate</name>
    </ligand>
</feature>
<dbReference type="PROSITE" id="PS00906">
    <property type="entry name" value="UROD_1"/>
    <property type="match status" value="1"/>
</dbReference>
<evidence type="ECO:0000256" key="6">
    <source>
        <dbReference type="ARBA" id="ARBA00023244"/>
    </source>
</evidence>
<dbReference type="AlphaFoldDB" id="A0A8B3FR67"/>
<dbReference type="UniPathway" id="UPA00251">
    <property type="reaction ID" value="UER00321"/>
</dbReference>
<evidence type="ECO:0000313" key="13">
    <source>
        <dbReference type="Proteomes" id="UP000279336"/>
    </source>
</evidence>
<dbReference type="PROSITE" id="PS00907">
    <property type="entry name" value="UROD_2"/>
    <property type="match status" value="1"/>
</dbReference>